<dbReference type="InterPro" id="IPR025944">
    <property type="entry name" value="Sigma_54_int_dom_CS"/>
</dbReference>
<dbReference type="InterPro" id="IPR001789">
    <property type="entry name" value="Sig_transdc_resp-reg_receiver"/>
</dbReference>
<dbReference type="InterPro" id="IPR027417">
    <property type="entry name" value="P-loop_NTPase"/>
</dbReference>
<feature type="domain" description="Sigma-54 factor interaction" evidence="9">
    <location>
        <begin position="138"/>
        <end position="367"/>
    </location>
</feature>
<dbReference type="GO" id="GO:0043565">
    <property type="term" value="F:sequence-specific DNA binding"/>
    <property type="evidence" value="ECO:0007669"/>
    <property type="project" value="InterPro"/>
</dbReference>
<evidence type="ECO:0000256" key="3">
    <source>
        <dbReference type="ARBA" id="ARBA00022840"/>
    </source>
</evidence>
<dbReference type="PANTHER" id="PTHR32071:SF17">
    <property type="entry name" value="TRANSCRIPTIONAL REGULATOR (NTRC FAMILY)"/>
    <property type="match status" value="1"/>
</dbReference>
<dbReference type="InterPro" id="IPR058031">
    <property type="entry name" value="AAA_lid_NorR"/>
</dbReference>
<evidence type="ECO:0000256" key="1">
    <source>
        <dbReference type="ARBA" id="ARBA00022553"/>
    </source>
</evidence>
<evidence type="ECO:0000313" key="12">
    <source>
        <dbReference type="Proteomes" id="UP000007383"/>
    </source>
</evidence>
<dbReference type="AlphaFoldDB" id="H9UME8"/>
<feature type="modified residue" description="4-aspartylphosphate" evidence="8">
    <location>
        <position position="52"/>
    </location>
</feature>
<keyword evidence="6 11" id="KW-0238">DNA-binding</keyword>
<keyword evidence="5" id="KW-0805">Transcription regulation</keyword>
<keyword evidence="2" id="KW-0547">Nucleotide-binding</keyword>
<evidence type="ECO:0000256" key="7">
    <source>
        <dbReference type="ARBA" id="ARBA00023163"/>
    </source>
</evidence>
<dbReference type="InterPro" id="IPR009057">
    <property type="entry name" value="Homeodomain-like_sf"/>
</dbReference>
<dbReference type="GO" id="GO:0006355">
    <property type="term" value="P:regulation of DNA-templated transcription"/>
    <property type="evidence" value="ECO:0007669"/>
    <property type="project" value="InterPro"/>
</dbReference>
<feature type="domain" description="Response regulatory" evidence="10">
    <location>
        <begin position="3"/>
        <end position="117"/>
    </location>
</feature>
<keyword evidence="3" id="KW-0067">ATP-binding</keyword>
<dbReference type="Gene3D" id="3.40.50.2300">
    <property type="match status" value="1"/>
</dbReference>
<reference evidence="12" key="1">
    <citation type="journal article" date="2013" name="Stand. Genomic Sci.">
        <title>Complete genome sequence of the halophilic bacterium Spirochaeta africana type strain (Z-7692(T)) from the alkaline Lake Magadi in the East African Rift.</title>
        <authorList>
            <person name="Liolos K."/>
            <person name="Abt B."/>
            <person name="Scheuner C."/>
            <person name="Teshima H."/>
            <person name="Held B."/>
            <person name="Lapidus A."/>
            <person name="Nolan M."/>
            <person name="Lucas S."/>
            <person name="Deshpande S."/>
            <person name="Cheng J.F."/>
            <person name="Tapia R."/>
            <person name="Goodwin L.A."/>
            <person name="Pitluck S."/>
            <person name="Pagani I."/>
            <person name="Ivanova N."/>
            <person name="Mavromatis K."/>
            <person name="Mikhailova N."/>
            <person name="Huntemann M."/>
            <person name="Pati A."/>
            <person name="Chen A."/>
            <person name="Palaniappan K."/>
            <person name="Land M."/>
            <person name="Rohde M."/>
            <person name="Tindall B.J."/>
            <person name="Detter J.C."/>
            <person name="Goker M."/>
            <person name="Bristow J."/>
            <person name="Eisen J.A."/>
            <person name="Markowitz V."/>
            <person name="Hugenholtz P."/>
            <person name="Woyke T."/>
            <person name="Klenk H.P."/>
            <person name="Kyrpides N.C."/>
        </authorList>
    </citation>
    <scope>NUCLEOTIDE SEQUENCE</scope>
    <source>
        <strain evidence="12">ATCC 700263 / DSM 8902 / Z-7692</strain>
    </source>
</reference>
<dbReference type="FunFam" id="3.40.50.2300:FF:000018">
    <property type="entry name" value="DNA-binding transcriptional regulator NtrC"/>
    <property type="match status" value="1"/>
</dbReference>
<dbReference type="InterPro" id="IPR011006">
    <property type="entry name" value="CheY-like_superfamily"/>
</dbReference>
<dbReference type="Pfam" id="PF00158">
    <property type="entry name" value="Sigma54_activat"/>
    <property type="match status" value="1"/>
</dbReference>
<dbReference type="Pfam" id="PF25601">
    <property type="entry name" value="AAA_lid_14"/>
    <property type="match status" value="1"/>
</dbReference>
<dbReference type="Gene3D" id="1.10.8.60">
    <property type="match status" value="1"/>
</dbReference>
<dbReference type="FunFam" id="3.40.50.300:FF:000006">
    <property type="entry name" value="DNA-binding transcriptional regulator NtrC"/>
    <property type="match status" value="1"/>
</dbReference>
<dbReference type="RefSeq" id="WP_014456673.1">
    <property type="nucleotide sequence ID" value="NC_017098.1"/>
</dbReference>
<evidence type="ECO:0000259" key="10">
    <source>
        <dbReference type="PROSITE" id="PS50110"/>
    </source>
</evidence>
<dbReference type="CDD" id="cd00009">
    <property type="entry name" value="AAA"/>
    <property type="match status" value="1"/>
</dbReference>
<accession>H9UME8</accession>
<dbReference type="SMART" id="SM00448">
    <property type="entry name" value="REC"/>
    <property type="match status" value="1"/>
</dbReference>
<dbReference type="InterPro" id="IPR003593">
    <property type="entry name" value="AAA+_ATPase"/>
</dbReference>
<dbReference type="SUPFAM" id="SSF46689">
    <property type="entry name" value="Homeodomain-like"/>
    <property type="match status" value="1"/>
</dbReference>
<keyword evidence="4" id="KW-0902">Two-component regulatory system</keyword>
<dbReference type="PROSITE" id="PS00688">
    <property type="entry name" value="SIGMA54_INTERACT_3"/>
    <property type="match status" value="1"/>
</dbReference>
<evidence type="ECO:0000256" key="2">
    <source>
        <dbReference type="ARBA" id="ARBA00022741"/>
    </source>
</evidence>
<organism evidence="11 12">
    <name type="scientific">Spirochaeta africana (strain ATCC 700263 / DSM 8902 / Z-7692)</name>
    <dbReference type="NCBI Taxonomy" id="889378"/>
    <lineage>
        <taxon>Bacteria</taxon>
        <taxon>Pseudomonadati</taxon>
        <taxon>Spirochaetota</taxon>
        <taxon>Spirochaetia</taxon>
        <taxon>Spirochaetales</taxon>
        <taxon>Spirochaetaceae</taxon>
        <taxon>Spirochaeta</taxon>
    </lineage>
</organism>
<evidence type="ECO:0000256" key="5">
    <source>
        <dbReference type="ARBA" id="ARBA00023015"/>
    </source>
</evidence>
<protein>
    <submittedName>
        <fullName evidence="11">Response regulator with CheY-like receiver, AAA-type ATPase, and DNA-binding domains</fullName>
    </submittedName>
</protein>
<dbReference type="CDD" id="cd17550">
    <property type="entry name" value="REC_NtrX-like"/>
    <property type="match status" value="1"/>
</dbReference>
<proteinExistence type="predicted"/>
<gene>
    <name evidence="11" type="ordered locus">Spiaf_2665</name>
</gene>
<dbReference type="KEGG" id="sfc:Spiaf_2665"/>
<dbReference type="Gene3D" id="1.10.10.60">
    <property type="entry name" value="Homeodomain-like"/>
    <property type="match status" value="1"/>
</dbReference>
<dbReference type="PANTHER" id="PTHR32071">
    <property type="entry name" value="TRANSCRIPTIONAL REGULATORY PROTEIN"/>
    <property type="match status" value="1"/>
</dbReference>
<evidence type="ECO:0000259" key="9">
    <source>
        <dbReference type="PROSITE" id="PS50045"/>
    </source>
</evidence>
<dbReference type="eggNOG" id="COG2204">
    <property type="taxonomic scope" value="Bacteria"/>
</dbReference>
<dbReference type="GO" id="GO:0000160">
    <property type="term" value="P:phosphorelay signal transduction system"/>
    <property type="evidence" value="ECO:0007669"/>
    <property type="project" value="UniProtKB-KW"/>
</dbReference>
<keyword evidence="1 8" id="KW-0597">Phosphoprotein</keyword>
<dbReference type="InterPro" id="IPR002197">
    <property type="entry name" value="HTH_Fis"/>
</dbReference>
<dbReference type="InterPro" id="IPR002078">
    <property type="entry name" value="Sigma_54_int"/>
</dbReference>
<evidence type="ECO:0000313" key="11">
    <source>
        <dbReference type="EMBL" id="AFG38691.1"/>
    </source>
</evidence>
<dbReference type="OrthoDB" id="9803970at2"/>
<dbReference type="Pfam" id="PF00072">
    <property type="entry name" value="Response_reg"/>
    <property type="match status" value="1"/>
</dbReference>
<dbReference type="PROSITE" id="PS00676">
    <property type="entry name" value="SIGMA54_INTERACT_2"/>
    <property type="match status" value="1"/>
</dbReference>
<keyword evidence="7" id="KW-0804">Transcription</keyword>
<dbReference type="EMBL" id="CP003282">
    <property type="protein sequence ID" value="AFG38691.1"/>
    <property type="molecule type" value="Genomic_DNA"/>
</dbReference>
<dbReference type="SUPFAM" id="SSF52172">
    <property type="entry name" value="CheY-like"/>
    <property type="match status" value="1"/>
</dbReference>
<dbReference type="Gene3D" id="3.40.50.300">
    <property type="entry name" value="P-loop containing nucleotide triphosphate hydrolases"/>
    <property type="match status" value="1"/>
</dbReference>
<dbReference type="SMART" id="SM00382">
    <property type="entry name" value="AAA"/>
    <property type="match status" value="1"/>
</dbReference>
<evidence type="ECO:0000256" key="6">
    <source>
        <dbReference type="ARBA" id="ARBA00023125"/>
    </source>
</evidence>
<dbReference type="Proteomes" id="UP000007383">
    <property type="component" value="Chromosome"/>
</dbReference>
<dbReference type="HOGENOM" id="CLU_000445_0_6_12"/>
<evidence type="ECO:0000256" key="4">
    <source>
        <dbReference type="ARBA" id="ARBA00023012"/>
    </source>
</evidence>
<dbReference type="PATRIC" id="fig|889378.3.peg.2639"/>
<name>H9UME8_SPIAZ</name>
<dbReference type="PROSITE" id="PS50045">
    <property type="entry name" value="SIGMA54_INTERACT_4"/>
    <property type="match status" value="1"/>
</dbReference>
<keyword evidence="12" id="KW-1185">Reference proteome</keyword>
<dbReference type="PROSITE" id="PS50110">
    <property type="entry name" value="RESPONSE_REGULATORY"/>
    <property type="match status" value="1"/>
</dbReference>
<dbReference type="Pfam" id="PF02954">
    <property type="entry name" value="HTH_8"/>
    <property type="match status" value="1"/>
</dbReference>
<dbReference type="InterPro" id="IPR025943">
    <property type="entry name" value="Sigma_54_int_dom_ATP-bd_2"/>
</dbReference>
<evidence type="ECO:0000256" key="8">
    <source>
        <dbReference type="PROSITE-ProRule" id="PRU00169"/>
    </source>
</evidence>
<dbReference type="GO" id="GO:0005524">
    <property type="term" value="F:ATP binding"/>
    <property type="evidence" value="ECO:0007669"/>
    <property type="project" value="UniProtKB-KW"/>
</dbReference>
<dbReference type="SUPFAM" id="SSF52540">
    <property type="entry name" value="P-loop containing nucleoside triphosphate hydrolases"/>
    <property type="match status" value="1"/>
</dbReference>
<sequence length="452" mass="50884">MARFLVIDDEQGIREVLSDILRDEGHEVLAAEDGIVGLRMLKTEPIDVVFLDVWLPNKGGIEVLQEIKQEYPEIEVIVISGHGNIDMAVRAVKMGAFDFLEKPLGLDRVLTVAGNAYKFEQLRRENTQLKLQGGHQEILGNSPGIAQVRHIIEQAAGTDSRILITGENGTGKELVAREIHQRSRRARRPFIEVNCAAIPDSLIESELFGHEKGAFTSAVGKRRGRFELADGGTLFLDEVADMSMSAQAKVLRAVQEFRFERVGGEESITADVRVIAATNKDIRAEIEAGNFREDLFFRLNVVPIHVPPLRERQDDIELLTDHFLDMFSSQHARPRPRISRPGMQRMREYHWPGNIRELKNMLERITIMAEDVDVGVAEVEASMGSGEDPVEDLLARFEGMTLGEAREQFERELIEKKLQQHDNNISQTAQALGVYPSNLHGKIRKLRIHVGK</sequence>
<dbReference type="STRING" id="889378.Spiaf_2665"/>